<evidence type="ECO:0000256" key="10">
    <source>
        <dbReference type="ARBA" id="ARBA00023180"/>
    </source>
</evidence>
<dbReference type="Pfam" id="PF00777">
    <property type="entry name" value="Glyco_transf_29"/>
    <property type="match status" value="1"/>
</dbReference>
<dbReference type="AlphaFoldDB" id="A0A8K0ACX2"/>
<evidence type="ECO:0000256" key="8">
    <source>
        <dbReference type="ARBA" id="ARBA00023034"/>
    </source>
</evidence>
<evidence type="ECO:0000256" key="1">
    <source>
        <dbReference type="ARBA" id="ARBA00004323"/>
    </source>
</evidence>
<evidence type="ECO:0000256" key="6">
    <source>
        <dbReference type="ARBA" id="ARBA00022968"/>
    </source>
</evidence>
<sequence length="403" mass="45448">MTFISRRALLMAAGVMSTLLLFTIDRIKVDELLKQNARVQKSYGSVPLVSAPEQASTEQEQHGGRKKGHGRGHGRGHGHDPEEFPRKAFPGFNVEEIDDFRYQIIATSGALKKMYVAKSNIPDRSVRLTMGGKRGKEAPKADIPPAIYNSLPLSHTESGSLQGIFEHKAKYQSCSVVGNAGSLIDSGCGRQIDSSDYVIRCNFPPVGGEYAKDVGKKTDFLSVNPSLFQTIYKNFKNDTYKEMFISDMREYGLSILYTHPYRLAKHVKTCYRAHEILLEAGIADISKFSHPQFLNGVTEFWKGLELKEARPSTGSLLLTAIAMTKCKEVTLYGFWPFPTYYGQERPFHYFDRPVIWNMQFDDKSLERDLLTNMNPFHDLTEEFVLLNKLHEKGVLKLQIGTCG</sequence>
<keyword evidence="5" id="KW-0812">Transmembrane</keyword>
<feature type="compositionally biased region" description="Basic residues" evidence="11">
    <location>
        <begin position="64"/>
        <end position="76"/>
    </location>
</feature>
<dbReference type="Gene3D" id="3.90.1480.20">
    <property type="entry name" value="Glycosyl transferase family 29"/>
    <property type="match status" value="1"/>
</dbReference>
<name>A0A8K0ACX2_BRALA</name>
<dbReference type="PANTHER" id="PTHR11987">
    <property type="entry name" value="ALPHA-2,8-SIALYLTRANSFERASE"/>
    <property type="match status" value="1"/>
</dbReference>
<dbReference type="PANTHER" id="PTHR11987:SF53">
    <property type="entry name" value="ALPHA-2,8-SIALYLTRANSFERASE 8F-LIKE"/>
    <property type="match status" value="1"/>
</dbReference>
<accession>A0A8K0ACX2</accession>
<keyword evidence="13" id="KW-1185">Reference proteome</keyword>
<evidence type="ECO:0000256" key="7">
    <source>
        <dbReference type="ARBA" id="ARBA00022989"/>
    </source>
</evidence>
<dbReference type="EMBL" id="OV696693">
    <property type="protein sequence ID" value="CAH1272591.1"/>
    <property type="molecule type" value="Genomic_DNA"/>
</dbReference>
<dbReference type="Proteomes" id="UP000838412">
    <property type="component" value="Chromosome 8"/>
</dbReference>
<dbReference type="GO" id="GO:0006491">
    <property type="term" value="P:N-glycan processing"/>
    <property type="evidence" value="ECO:0007669"/>
    <property type="project" value="TreeGrafter"/>
</dbReference>
<organism evidence="12 13">
    <name type="scientific">Branchiostoma lanceolatum</name>
    <name type="common">Common lancelet</name>
    <name type="synonym">Amphioxus lanceolatum</name>
    <dbReference type="NCBI Taxonomy" id="7740"/>
    <lineage>
        <taxon>Eukaryota</taxon>
        <taxon>Metazoa</taxon>
        <taxon>Chordata</taxon>
        <taxon>Cephalochordata</taxon>
        <taxon>Leptocardii</taxon>
        <taxon>Amphioxiformes</taxon>
        <taxon>Branchiostomatidae</taxon>
        <taxon>Branchiostoma</taxon>
    </lineage>
</organism>
<evidence type="ECO:0000256" key="11">
    <source>
        <dbReference type="SAM" id="MobiDB-lite"/>
    </source>
</evidence>
<evidence type="ECO:0000313" key="12">
    <source>
        <dbReference type="EMBL" id="CAH1272591.1"/>
    </source>
</evidence>
<evidence type="ECO:0000256" key="9">
    <source>
        <dbReference type="ARBA" id="ARBA00023136"/>
    </source>
</evidence>
<keyword evidence="7" id="KW-1133">Transmembrane helix</keyword>
<comment type="similarity">
    <text evidence="2">Belongs to the glycosyltransferase 29 family.</text>
</comment>
<dbReference type="OrthoDB" id="9985078at2759"/>
<keyword evidence="3" id="KW-0328">Glycosyltransferase</keyword>
<keyword evidence="4" id="KW-0808">Transferase</keyword>
<proteinExistence type="inferred from homology"/>
<dbReference type="InterPro" id="IPR001675">
    <property type="entry name" value="Glyco_trans_29"/>
</dbReference>
<protein>
    <submittedName>
        <fullName evidence="12">ST8SIA6 protein</fullName>
    </submittedName>
</protein>
<evidence type="ECO:0000256" key="5">
    <source>
        <dbReference type="ARBA" id="ARBA00022692"/>
    </source>
</evidence>
<gene>
    <name evidence="12" type="primary">ST8SIA6</name>
    <name evidence="12" type="ORF">BLAG_LOCUS24192</name>
</gene>
<keyword evidence="10" id="KW-0325">Glycoprotein</keyword>
<dbReference type="GO" id="GO:0000139">
    <property type="term" value="C:Golgi membrane"/>
    <property type="evidence" value="ECO:0007669"/>
    <property type="project" value="UniProtKB-SubCell"/>
</dbReference>
<keyword evidence="9" id="KW-0472">Membrane</keyword>
<keyword evidence="6" id="KW-0735">Signal-anchor</keyword>
<feature type="region of interest" description="Disordered" evidence="11">
    <location>
        <begin position="48"/>
        <end position="87"/>
    </location>
</feature>
<evidence type="ECO:0000256" key="4">
    <source>
        <dbReference type="ARBA" id="ARBA00022679"/>
    </source>
</evidence>
<dbReference type="InterPro" id="IPR038578">
    <property type="entry name" value="GT29-like_sf"/>
</dbReference>
<evidence type="ECO:0000256" key="2">
    <source>
        <dbReference type="ARBA" id="ARBA00006003"/>
    </source>
</evidence>
<keyword evidence="8" id="KW-0333">Golgi apparatus</keyword>
<comment type="subcellular location">
    <subcellularLocation>
        <location evidence="1">Golgi apparatus membrane</location>
        <topology evidence="1">Single-pass type II membrane protein</topology>
    </subcellularLocation>
</comment>
<dbReference type="CDD" id="cd23963">
    <property type="entry name" value="GT29_ST8SIA"/>
    <property type="match status" value="1"/>
</dbReference>
<dbReference type="GO" id="GO:0003828">
    <property type="term" value="F:alpha-N-acetylneuraminate alpha-2,8-sialyltransferase activity"/>
    <property type="evidence" value="ECO:0007669"/>
    <property type="project" value="TreeGrafter"/>
</dbReference>
<reference evidence="12" key="1">
    <citation type="submission" date="2022-01" db="EMBL/GenBank/DDBJ databases">
        <authorList>
            <person name="Braso-Vives M."/>
        </authorList>
    </citation>
    <scope>NUCLEOTIDE SEQUENCE</scope>
</reference>
<evidence type="ECO:0000313" key="13">
    <source>
        <dbReference type="Proteomes" id="UP000838412"/>
    </source>
</evidence>
<evidence type="ECO:0000256" key="3">
    <source>
        <dbReference type="ARBA" id="ARBA00022676"/>
    </source>
</evidence>
<feature type="compositionally biased region" description="Basic and acidic residues" evidence="11">
    <location>
        <begin position="77"/>
        <end position="86"/>
    </location>
</feature>
<dbReference type="InterPro" id="IPR050943">
    <property type="entry name" value="Glycosyltr_29_Sialyltrsf"/>
</dbReference>
<dbReference type="GO" id="GO:0009311">
    <property type="term" value="P:oligosaccharide metabolic process"/>
    <property type="evidence" value="ECO:0007669"/>
    <property type="project" value="TreeGrafter"/>
</dbReference>